<reference evidence="6 7" key="1">
    <citation type="submission" date="2018-10" db="EMBL/GenBank/DDBJ databases">
        <title>Bacillus Keqinensis sp. nov., a moderately halophilic bacterium isolated from a saline-alkaline lake.</title>
        <authorList>
            <person name="Wang H."/>
        </authorList>
    </citation>
    <scope>NUCLEOTIDE SEQUENCE [LARGE SCALE GENOMIC DNA]</scope>
    <source>
        <strain evidence="6 7">KQ-3</strain>
    </source>
</reference>
<gene>
    <name evidence="6" type="ORF">EBO34_05290</name>
</gene>
<keyword evidence="2" id="KW-1003">Cell membrane</keyword>
<dbReference type="PANTHER" id="PTHR30213">
    <property type="entry name" value="INNER MEMBRANE PROTEIN YHJD"/>
    <property type="match status" value="1"/>
</dbReference>
<organism evidence="6 7">
    <name type="scientific">Alteribacter keqinensis</name>
    <dbReference type="NCBI Taxonomy" id="2483800"/>
    <lineage>
        <taxon>Bacteria</taxon>
        <taxon>Bacillati</taxon>
        <taxon>Bacillota</taxon>
        <taxon>Bacilli</taxon>
        <taxon>Bacillales</taxon>
        <taxon>Bacillaceae</taxon>
        <taxon>Alteribacter</taxon>
    </lineage>
</organism>
<comment type="subcellular location">
    <subcellularLocation>
        <location evidence="1">Cell membrane</location>
        <topology evidence="1">Multi-pass membrane protein</topology>
    </subcellularLocation>
</comment>
<dbReference type="NCBIfam" id="TIGR00765">
    <property type="entry name" value="yihY_not_rbn"/>
    <property type="match status" value="1"/>
</dbReference>
<evidence type="ECO:0000256" key="5">
    <source>
        <dbReference type="ARBA" id="ARBA00023136"/>
    </source>
</evidence>
<dbReference type="RefSeq" id="WP_122896876.1">
    <property type="nucleotide sequence ID" value="NZ_RHIB01000001.1"/>
</dbReference>
<protein>
    <submittedName>
        <fullName evidence="6">YihY/virulence factor BrkB family protein</fullName>
    </submittedName>
</protein>
<keyword evidence="5" id="KW-0472">Membrane</keyword>
<dbReference type="GO" id="GO:0005886">
    <property type="term" value="C:plasma membrane"/>
    <property type="evidence" value="ECO:0007669"/>
    <property type="project" value="UniProtKB-SubCell"/>
</dbReference>
<comment type="caution">
    <text evidence="6">The sequence shown here is derived from an EMBL/GenBank/DDBJ whole genome shotgun (WGS) entry which is preliminary data.</text>
</comment>
<dbReference type="AlphaFoldDB" id="A0A3M7TY42"/>
<keyword evidence="3" id="KW-0812">Transmembrane</keyword>
<evidence type="ECO:0000256" key="4">
    <source>
        <dbReference type="ARBA" id="ARBA00022989"/>
    </source>
</evidence>
<dbReference type="PANTHER" id="PTHR30213:SF0">
    <property type="entry name" value="UPF0761 MEMBRANE PROTEIN YIHY"/>
    <property type="match status" value="1"/>
</dbReference>
<keyword evidence="7" id="KW-1185">Reference proteome</keyword>
<dbReference type="PIRSF" id="PIRSF035875">
    <property type="entry name" value="RNase_BN"/>
    <property type="match status" value="1"/>
</dbReference>
<dbReference type="EMBL" id="RHIB01000001">
    <property type="protein sequence ID" value="RNA69355.1"/>
    <property type="molecule type" value="Genomic_DNA"/>
</dbReference>
<keyword evidence="4" id="KW-1133">Transmembrane helix</keyword>
<proteinExistence type="predicted"/>
<dbReference type="Proteomes" id="UP000278746">
    <property type="component" value="Unassembled WGS sequence"/>
</dbReference>
<dbReference type="Pfam" id="PF03631">
    <property type="entry name" value="Virul_fac_BrkB"/>
    <property type="match status" value="1"/>
</dbReference>
<evidence type="ECO:0000313" key="6">
    <source>
        <dbReference type="EMBL" id="RNA69355.1"/>
    </source>
</evidence>
<evidence type="ECO:0000256" key="2">
    <source>
        <dbReference type="ARBA" id="ARBA00022475"/>
    </source>
</evidence>
<evidence type="ECO:0000313" key="7">
    <source>
        <dbReference type="Proteomes" id="UP000278746"/>
    </source>
</evidence>
<name>A0A3M7TY42_9BACI</name>
<evidence type="ECO:0000256" key="3">
    <source>
        <dbReference type="ARBA" id="ARBA00022692"/>
    </source>
</evidence>
<sequence length="286" mass="31880">MKQTISFFKELINEFQKDDVPLLAAAQAYYYLLSAVPLMVLLLSIIPYLNIQPETAISVLQSVMPDETATIFEETVVDVVSTERGGLLTIGIIGTIWTASLAVNAFIQAQNNAYNVKETRSFLKARFLSIVLTICIVFALVLALALPIFGDVIITFVSSYITLPPETEQLIRILRWVVSIIVIAVILTALYHYAPNKYKPFRHAIPGAVFATISWQLVSFGFSFYVSNFGNYTATYGSLGGVVILMLWFFITGIILVVGGEINAILHRRKAADHSLQEEKKMNLFR</sequence>
<dbReference type="InterPro" id="IPR017039">
    <property type="entry name" value="Virul_fac_BrkB"/>
</dbReference>
<dbReference type="OrthoDB" id="9775903at2"/>
<accession>A0A3M7TY42</accession>
<evidence type="ECO:0000256" key="1">
    <source>
        <dbReference type="ARBA" id="ARBA00004651"/>
    </source>
</evidence>